<keyword evidence="1" id="KW-0472">Membrane</keyword>
<dbReference type="EMBL" id="JAGVWC010000005">
    <property type="protein sequence ID" value="MBS3061047.1"/>
    <property type="molecule type" value="Genomic_DNA"/>
</dbReference>
<sequence length="308" mass="35091">MGKMEKVLLACFAFFVLFSAVSAQVFFADVNSQDRNQADVNFSRFPEIAEITEKISKLESSIFEMRSQDLTTVRVSDGLIVVSEQFKAEKEKLRTTRIADFSASKSKLTELFGLVELAFEAKDEIGVLERKLEEVRSEIDPVPVEEVLSKAKGELKDERYEKAIELAVEGQELIVDLQSFDTKARAAAEAATSNLVTTLDNNKVNILIGILVLVVGYLLLSSWLRHYLIWNKIKSLELEREAIKSEIKKAQEDFFVKGSMPERLYHIRIEVFSDMLRDIGRQLAVLMEEERHAKMVDLSFIAKKFKPK</sequence>
<dbReference type="AlphaFoldDB" id="A0A8T4L3D0"/>
<name>A0A8T4L3D0_9ARCH</name>
<evidence type="ECO:0000313" key="2">
    <source>
        <dbReference type="EMBL" id="MBS3061047.1"/>
    </source>
</evidence>
<dbReference type="Proteomes" id="UP000675968">
    <property type="component" value="Unassembled WGS sequence"/>
</dbReference>
<reference evidence="2" key="1">
    <citation type="submission" date="2021-03" db="EMBL/GenBank/DDBJ databases">
        <authorList>
            <person name="Jaffe A."/>
        </authorList>
    </citation>
    <scope>NUCLEOTIDE SEQUENCE</scope>
    <source>
        <strain evidence="2">RIFCSPLOWO2_01_FULL_AR10_48_17</strain>
    </source>
</reference>
<keyword evidence="1" id="KW-0812">Transmembrane</keyword>
<protein>
    <submittedName>
        <fullName evidence="2">Uncharacterized protein</fullName>
    </submittedName>
</protein>
<keyword evidence="1" id="KW-1133">Transmembrane helix</keyword>
<feature type="transmembrane region" description="Helical" evidence="1">
    <location>
        <begin position="204"/>
        <end position="224"/>
    </location>
</feature>
<proteinExistence type="predicted"/>
<organism evidence="2 3">
    <name type="scientific">Candidatus Iainarchaeum sp</name>
    <dbReference type="NCBI Taxonomy" id="3101447"/>
    <lineage>
        <taxon>Archaea</taxon>
        <taxon>Candidatus Iainarchaeota</taxon>
        <taxon>Candidatus Iainarchaeia</taxon>
        <taxon>Candidatus Iainarchaeales</taxon>
        <taxon>Candidatus Iainarchaeaceae</taxon>
        <taxon>Candidatus Iainarchaeum</taxon>
    </lineage>
</organism>
<reference evidence="2" key="2">
    <citation type="submission" date="2021-05" db="EMBL/GenBank/DDBJ databases">
        <title>Protein family content uncovers lineage relationships and bacterial pathway maintenance mechanisms in DPANN archaea.</title>
        <authorList>
            <person name="Castelle C.J."/>
            <person name="Meheust R."/>
            <person name="Jaffe A.L."/>
            <person name="Seitz K."/>
            <person name="Gong X."/>
            <person name="Baker B.J."/>
            <person name="Banfield J.F."/>
        </authorList>
    </citation>
    <scope>NUCLEOTIDE SEQUENCE</scope>
    <source>
        <strain evidence="2">RIFCSPLOWO2_01_FULL_AR10_48_17</strain>
    </source>
</reference>
<evidence type="ECO:0000313" key="3">
    <source>
        <dbReference type="Proteomes" id="UP000675968"/>
    </source>
</evidence>
<gene>
    <name evidence="2" type="ORF">J4215_00525</name>
</gene>
<accession>A0A8T4L3D0</accession>
<evidence type="ECO:0000256" key="1">
    <source>
        <dbReference type="SAM" id="Phobius"/>
    </source>
</evidence>
<comment type="caution">
    <text evidence="2">The sequence shown here is derived from an EMBL/GenBank/DDBJ whole genome shotgun (WGS) entry which is preliminary data.</text>
</comment>